<keyword evidence="1" id="KW-0378">Hydrolase</keyword>
<dbReference type="EMBL" id="JZWT02000013">
    <property type="protein sequence ID" value="MFB6490708.1"/>
    <property type="molecule type" value="Genomic_DNA"/>
</dbReference>
<sequence length="351" mass="38638">MIPGYLWWWFDPVYWGTMTFGYILMFVLAATVAPKVANKLSGRFSLYVSMALLAVVLVSITAGAIWAALYLLGIAGVYEIPFIIGFVLILNIFTYFISPFIINLSYGAKPDPELQSIVDSVASRLGVEGRIKAVLVGGPPNAFSYGNFLTGKYVAVSRSLYNMLSRDELEAVVGHELGHHKHHDNLVMLLLGLFPSVVYFLGYSMIWQGIFGGRGERGGGGGGGLFFIVGIALVAVSFIEQLLVLAFSRMREYYADFAGALAAGRWSMQKALAKLHLYYEGREGAQDAVKSSKIKALFIYAFTSAYANPLYDVTPETVERIKRMKAGGLQEILSDHPPIPKRLRFLDTVSV</sequence>
<name>A0ACC6V1I6_9CREN</name>
<dbReference type="Proteomes" id="UP000033636">
    <property type="component" value="Unassembled WGS sequence"/>
</dbReference>
<gene>
    <name evidence="1" type="ORF">TU35_005610</name>
</gene>
<protein>
    <submittedName>
        <fullName evidence="1">M48 family metalloprotease</fullName>
        <ecNumber evidence="1">3.4.24.-</ecNumber>
    </submittedName>
</protein>
<keyword evidence="1" id="KW-0482">Metalloprotease</keyword>
<evidence type="ECO:0000313" key="2">
    <source>
        <dbReference type="Proteomes" id="UP000033636"/>
    </source>
</evidence>
<organism evidence="1 2">
    <name type="scientific">Thermoproteus sp. AZ2</name>
    <dbReference type="NCBI Taxonomy" id="1609232"/>
    <lineage>
        <taxon>Archaea</taxon>
        <taxon>Thermoproteota</taxon>
        <taxon>Thermoprotei</taxon>
        <taxon>Thermoproteales</taxon>
        <taxon>Thermoproteaceae</taxon>
        <taxon>Thermoproteus</taxon>
    </lineage>
</organism>
<accession>A0ACC6V1I6</accession>
<comment type="caution">
    <text evidence="1">The sequence shown here is derived from an EMBL/GenBank/DDBJ whole genome shotgun (WGS) entry which is preliminary data.</text>
</comment>
<keyword evidence="1" id="KW-0645">Protease</keyword>
<proteinExistence type="predicted"/>
<evidence type="ECO:0000313" key="1">
    <source>
        <dbReference type="EMBL" id="MFB6490708.1"/>
    </source>
</evidence>
<reference evidence="1" key="1">
    <citation type="submission" date="2024-07" db="EMBL/GenBank/DDBJ databases">
        <title>Metagenome and Metagenome-Assembled Genomes of Archaea from a hot spring from the geothermal field of Los Azufres, Mexico.</title>
        <authorList>
            <person name="Marin-Paredes R."/>
            <person name="Martinez-Romero E."/>
            <person name="Servin-Garciduenas L.E."/>
        </authorList>
    </citation>
    <scope>NUCLEOTIDE SEQUENCE</scope>
</reference>
<dbReference type="EC" id="3.4.24.-" evidence="1"/>